<keyword evidence="2" id="KW-0812">Transmembrane</keyword>
<evidence type="ECO:0000313" key="5">
    <source>
        <dbReference type="Proteomes" id="UP000789845"/>
    </source>
</evidence>
<keyword evidence="5" id="KW-1185">Reference proteome</keyword>
<dbReference type="InterPro" id="IPR000866">
    <property type="entry name" value="AhpC/TSA"/>
</dbReference>
<dbReference type="PROSITE" id="PS51352">
    <property type="entry name" value="THIOREDOXIN_2"/>
    <property type="match status" value="1"/>
</dbReference>
<protein>
    <submittedName>
        <fullName evidence="4">Thiol-disulfide oxidoreductase ResA</fullName>
    </submittedName>
</protein>
<evidence type="ECO:0000256" key="2">
    <source>
        <dbReference type="SAM" id="Phobius"/>
    </source>
</evidence>
<dbReference type="GO" id="GO:0016209">
    <property type="term" value="F:antioxidant activity"/>
    <property type="evidence" value="ECO:0007669"/>
    <property type="project" value="InterPro"/>
</dbReference>
<dbReference type="CDD" id="cd02966">
    <property type="entry name" value="TlpA_like_family"/>
    <property type="match status" value="1"/>
</dbReference>
<accession>A0A9C7LBW5</accession>
<dbReference type="PANTHER" id="PTHR42852:SF13">
    <property type="entry name" value="PROTEIN DIPZ"/>
    <property type="match status" value="1"/>
</dbReference>
<dbReference type="EMBL" id="CAKJTG010000018">
    <property type="protein sequence ID" value="CAG9609318.1"/>
    <property type="molecule type" value="Genomic_DNA"/>
</dbReference>
<keyword evidence="2" id="KW-1133">Transmembrane helix</keyword>
<keyword evidence="2" id="KW-0472">Membrane</keyword>
<dbReference type="InterPro" id="IPR050553">
    <property type="entry name" value="Thioredoxin_ResA/DsbE_sf"/>
</dbReference>
<dbReference type="InterPro" id="IPR013766">
    <property type="entry name" value="Thioredoxin_domain"/>
</dbReference>
<gene>
    <name evidence="4" type="primary">resA_3</name>
    <name evidence="4" type="ORF">NEOCIP111885_03060</name>
</gene>
<dbReference type="GO" id="GO:0016491">
    <property type="term" value="F:oxidoreductase activity"/>
    <property type="evidence" value="ECO:0007669"/>
    <property type="project" value="InterPro"/>
</dbReference>
<dbReference type="Gene3D" id="3.40.30.10">
    <property type="entry name" value="Glutaredoxin"/>
    <property type="match status" value="1"/>
</dbReference>
<dbReference type="InterPro" id="IPR036249">
    <property type="entry name" value="Thioredoxin-like_sf"/>
</dbReference>
<dbReference type="SUPFAM" id="SSF52833">
    <property type="entry name" value="Thioredoxin-like"/>
    <property type="match status" value="1"/>
</dbReference>
<dbReference type="Proteomes" id="UP000789845">
    <property type="component" value="Unassembled WGS sequence"/>
</dbReference>
<evidence type="ECO:0000256" key="1">
    <source>
        <dbReference type="ARBA" id="ARBA00023157"/>
    </source>
</evidence>
<evidence type="ECO:0000259" key="3">
    <source>
        <dbReference type="PROSITE" id="PS51352"/>
    </source>
</evidence>
<dbReference type="Pfam" id="PF00578">
    <property type="entry name" value="AhpC-TSA"/>
    <property type="match status" value="1"/>
</dbReference>
<organism evidence="4 5">
    <name type="scientific">Pseudoneobacillus rhizosphaerae</name>
    <dbReference type="NCBI Taxonomy" id="2880968"/>
    <lineage>
        <taxon>Bacteria</taxon>
        <taxon>Bacillati</taxon>
        <taxon>Bacillota</taxon>
        <taxon>Bacilli</taxon>
        <taxon>Bacillales</taxon>
        <taxon>Bacillaceae</taxon>
        <taxon>Pseudoneobacillus</taxon>
    </lineage>
</organism>
<comment type="caution">
    <text evidence="4">The sequence shown here is derived from an EMBL/GenBank/DDBJ whole genome shotgun (WGS) entry which is preliminary data.</text>
</comment>
<feature type="domain" description="Thioredoxin" evidence="3">
    <location>
        <begin position="34"/>
        <end position="170"/>
    </location>
</feature>
<keyword evidence="1" id="KW-1015">Disulfide bond</keyword>
<dbReference type="PANTHER" id="PTHR42852">
    <property type="entry name" value="THIOL:DISULFIDE INTERCHANGE PROTEIN DSBE"/>
    <property type="match status" value="1"/>
</dbReference>
<proteinExistence type="predicted"/>
<dbReference type="AlphaFoldDB" id="A0A9C7LBW5"/>
<dbReference type="RefSeq" id="WP_230497556.1">
    <property type="nucleotide sequence ID" value="NZ_CAKJTG010000018.1"/>
</dbReference>
<name>A0A9C7LBW5_9BACI</name>
<evidence type="ECO:0000313" key="4">
    <source>
        <dbReference type="EMBL" id="CAG9609318.1"/>
    </source>
</evidence>
<feature type="transmembrane region" description="Helical" evidence="2">
    <location>
        <begin position="6"/>
        <end position="26"/>
    </location>
</feature>
<sequence length="170" mass="19496">MKKETLIKLIVLAGVMAMFIFFAISLRQQSGDITGVGETAYNFEMEDLDGKLQKLSDYKGQVVILNYFATWCTPCIDEAPELEAFEQEYGDQFKLLIIDRGETRDRVKKYVAKYKTTSTFLFDYNHKISKKYNVVAQPETFVIDQAGTIREHHIGPISKSDLYALASKYH</sequence>
<reference evidence="4" key="1">
    <citation type="submission" date="2021-10" db="EMBL/GenBank/DDBJ databases">
        <authorList>
            <person name="Criscuolo A."/>
        </authorList>
    </citation>
    <scope>NUCLEOTIDE SEQUENCE</scope>
    <source>
        <strain evidence="4">CIP111885</strain>
    </source>
</reference>